<sequence>MSQYRLDRILHEEEISQLENLLVPILTNEYPNFSKWLEKVQIEITNGSRFANGIWKEKLIATSIIKLTASGIAELKSFFIDPNFQHSGYGNDLYDDTETQCRKAGVKRIISYIYTDDTPMIEFLISKGFLISGKEDLYGNSRESYILSKALDPEYFGDPFDWEGLGEWYLQTRLNAINIKDHPLVNDRRFDRHMMISLGDYSIHALVEVKDQKVDLDPVSILHKHCNESEYHLPIFIAREFTERAENYAKKNAVIIFNSRDIAQYLGRKTPVICEGTPKGMIVSIKPDYLERLLRQDPPYYYIKGGPSGKSLKAGQTLVFYSTAPEKCVKALGKIRSVTVGTPDEIWNMYNQNLVLSKEEYFRFASIKQKILVIELNDVSEITSIKEDELDTIISKKDRSGSYIDEKTLNGIIKLGSGFDE</sequence>
<dbReference type="AlphaFoldDB" id="A0A8A3S372"/>
<reference evidence="2" key="1">
    <citation type="journal article" date="2001" name="Int. J. Syst. Evol. Microbiol.">
        <title>Methanofollis aquaemaris sp. nov., a methanogen isolated from an aquaculture fish pond.</title>
        <authorList>
            <person name="Lai M.C."/>
            <person name="Chen S.C."/>
        </authorList>
    </citation>
    <scope>NUCLEOTIDE SEQUENCE</scope>
    <source>
        <strain evidence="2">N2F9704</strain>
    </source>
</reference>
<evidence type="ECO:0000259" key="1">
    <source>
        <dbReference type="PROSITE" id="PS51186"/>
    </source>
</evidence>
<keyword evidence="3" id="KW-1185">Reference proteome</keyword>
<dbReference type="KEGG" id="maqe:RJ40_02040"/>
<dbReference type="RefSeq" id="WP_265581698.1">
    <property type="nucleotide sequence ID" value="NZ_CP036172.1"/>
</dbReference>
<proteinExistence type="predicted"/>
<dbReference type="SUPFAM" id="SSF55729">
    <property type="entry name" value="Acyl-CoA N-acyltransferases (Nat)"/>
    <property type="match status" value="1"/>
</dbReference>
<protein>
    <submittedName>
        <fullName evidence="2">GNAT family N-acetyltransferase</fullName>
    </submittedName>
</protein>
<name>A0A8A3S372_9EURY</name>
<dbReference type="EMBL" id="CP036172">
    <property type="protein sequence ID" value="QSZ66363.1"/>
    <property type="molecule type" value="Genomic_DNA"/>
</dbReference>
<dbReference type="GeneID" id="76423100"/>
<dbReference type="GO" id="GO:0016747">
    <property type="term" value="F:acyltransferase activity, transferring groups other than amino-acyl groups"/>
    <property type="evidence" value="ECO:0007669"/>
    <property type="project" value="InterPro"/>
</dbReference>
<dbReference type="InterPro" id="IPR016181">
    <property type="entry name" value="Acyl_CoA_acyltransferase"/>
</dbReference>
<dbReference type="CDD" id="cd04301">
    <property type="entry name" value="NAT_SF"/>
    <property type="match status" value="1"/>
</dbReference>
<dbReference type="Pfam" id="PF00583">
    <property type="entry name" value="Acetyltransf_1"/>
    <property type="match status" value="1"/>
</dbReference>
<reference evidence="2" key="2">
    <citation type="submission" date="2019-02" db="EMBL/GenBank/DDBJ databases">
        <authorList>
            <person name="Chen S.-C."/>
            <person name="Chien H.-H."/>
            <person name="Lai M.-C."/>
        </authorList>
    </citation>
    <scope>NUCLEOTIDE SEQUENCE</scope>
    <source>
        <strain evidence="2">N2F9704</strain>
    </source>
</reference>
<organism evidence="2 3">
    <name type="scientific">Methanofollis aquaemaris</name>
    <dbReference type="NCBI Taxonomy" id="126734"/>
    <lineage>
        <taxon>Archaea</taxon>
        <taxon>Methanobacteriati</taxon>
        <taxon>Methanobacteriota</taxon>
        <taxon>Stenosarchaea group</taxon>
        <taxon>Methanomicrobia</taxon>
        <taxon>Methanomicrobiales</taxon>
        <taxon>Methanomicrobiaceae</taxon>
        <taxon>Methanofollis</taxon>
    </lineage>
</organism>
<accession>A0A8A3S372</accession>
<dbReference type="PROSITE" id="PS51186">
    <property type="entry name" value="GNAT"/>
    <property type="match status" value="1"/>
</dbReference>
<dbReference type="Gene3D" id="2.30.130.30">
    <property type="entry name" value="Hypothetical protein"/>
    <property type="match status" value="1"/>
</dbReference>
<gene>
    <name evidence="2" type="ORF">RJ40_02040</name>
</gene>
<dbReference type="Gene3D" id="3.40.630.30">
    <property type="match status" value="1"/>
</dbReference>
<evidence type="ECO:0000313" key="3">
    <source>
        <dbReference type="Proteomes" id="UP001042704"/>
    </source>
</evidence>
<dbReference type="InterPro" id="IPR000182">
    <property type="entry name" value="GNAT_dom"/>
</dbReference>
<dbReference type="Proteomes" id="UP001042704">
    <property type="component" value="Chromosome"/>
</dbReference>
<feature type="domain" description="N-acetyltransferase" evidence="1">
    <location>
        <begin position="5"/>
        <end position="152"/>
    </location>
</feature>
<evidence type="ECO:0000313" key="2">
    <source>
        <dbReference type="EMBL" id="QSZ66363.1"/>
    </source>
</evidence>